<dbReference type="Gene3D" id="3.40.50.720">
    <property type="entry name" value="NAD(P)-binding Rossmann-like Domain"/>
    <property type="match status" value="1"/>
</dbReference>
<sequence>MDSSNAEIRVLVTGASGFLGIHCTQQLLREGYKVRGTVRNISNQLKIEPLRQLESGEKLELVEADLESDKGWTDAVKDCTYILHVASPFPTYADESIIKTAVDGTIRVLRAAAQEASVKKVVLTSSSAAINEGHDNPERLFNEDDWTNSDSKSVPNYSKSKTLAERAAWDFVRSDPGVKFQLTVINPTLIVGPLLHNIQGTSITVIRRFLSNQMPAVPSIELGMVDVRDVANAHIKAMREPKSDGERIIATWQPSISFLEIANILRKEFGPQGYYLPRFEVPYPILWLYSFFDREAREILVRVGYKIHLDNTKAKRLLGLEFMDPRSSIIEMAYDVIERGMAPKRRGYRGPPSKAGNA</sequence>
<dbReference type="GO" id="GO:0016616">
    <property type="term" value="F:oxidoreductase activity, acting on the CH-OH group of donors, NAD or NADP as acceptor"/>
    <property type="evidence" value="ECO:0007669"/>
    <property type="project" value="TreeGrafter"/>
</dbReference>
<dbReference type="PANTHER" id="PTHR10366:SF564">
    <property type="entry name" value="STEROL-4-ALPHA-CARBOXYLATE 3-DEHYDROGENASE, DECARBOXYLATING"/>
    <property type="match status" value="1"/>
</dbReference>
<dbReference type="SUPFAM" id="SSF51735">
    <property type="entry name" value="NAD(P)-binding Rossmann-fold domains"/>
    <property type="match status" value="1"/>
</dbReference>
<reference evidence="6 7" key="1">
    <citation type="submission" date="2022-11" db="UniProtKB">
        <authorList>
            <consortium name="WormBaseParasite"/>
        </authorList>
    </citation>
    <scope>IDENTIFICATION</scope>
</reference>
<dbReference type="WBParaSite" id="PgB01_g125_t02">
    <property type="protein sequence ID" value="PgB01_g125_t02"/>
    <property type="gene ID" value="PgB01_g125"/>
</dbReference>
<dbReference type="InterPro" id="IPR001509">
    <property type="entry name" value="Epimerase_deHydtase"/>
</dbReference>
<comment type="similarity">
    <text evidence="2">Belongs to the NAD(P)-dependent epimerase/dehydratase family. Dihydroflavonol-4-reductase subfamily.</text>
</comment>
<evidence type="ECO:0000256" key="1">
    <source>
        <dbReference type="ARBA" id="ARBA00023002"/>
    </source>
</evidence>
<keyword evidence="1" id="KW-0560">Oxidoreductase</keyword>
<dbReference type="WBParaSite" id="PgB01_g125_t01">
    <property type="protein sequence ID" value="PgB01_g125_t01"/>
    <property type="gene ID" value="PgB01_g125"/>
</dbReference>
<accession>A0A914ZJ47</accession>
<dbReference type="Proteomes" id="UP000887569">
    <property type="component" value="Unplaced"/>
</dbReference>
<evidence type="ECO:0000256" key="2">
    <source>
        <dbReference type="ARBA" id="ARBA00023445"/>
    </source>
</evidence>
<evidence type="ECO:0000256" key="3">
    <source>
        <dbReference type="SAM" id="MobiDB-lite"/>
    </source>
</evidence>
<evidence type="ECO:0000259" key="4">
    <source>
        <dbReference type="Pfam" id="PF01370"/>
    </source>
</evidence>
<evidence type="ECO:0000313" key="6">
    <source>
        <dbReference type="WBParaSite" id="PgB01_g125_t01"/>
    </source>
</evidence>
<organism evidence="5 7">
    <name type="scientific">Parascaris univalens</name>
    <name type="common">Nematode worm</name>
    <dbReference type="NCBI Taxonomy" id="6257"/>
    <lineage>
        <taxon>Eukaryota</taxon>
        <taxon>Metazoa</taxon>
        <taxon>Ecdysozoa</taxon>
        <taxon>Nematoda</taxon>
        <taxon>Chromadorea</taxon>
        <taxon>Rhabditida</taxon>
        <taxon>Spirurina</taxon>
        <taxon>Ascaridomorpha</taxon>
        <taxon>Ascaridoidea</taxon>
        <taxon>Ascarididae</taxon>
        <taxon>Parascaris</taxon>
    </lineage>
</organism>
<evidence type="ECO:0000313" key="7">
    <source>
        <dbReference type="WBParaSite" id="PgB01_g125_t02"/>
    </source>
</evidence>
<proteinExistence type="inferred from homology"/>
<feature type="compositionally biased region" description="Basic and acidic residues" evidence="3">
    <location>
        <begin position="133"/>
        <end position="142"/>
    </location>
</feature>
<dbReference type="CDD" id="cd05227">
    <property type="entry name" value="AR_SDR_e"/>
    <property type="match status" value="1"/>
</dbReference>
<dbReference type="AlphaFoldDB" id="A0A914ZJ47"/>
<dbReference type="InterPro" id="IPR036291">
    <property type="entry name" value="NAD(P)-bd_dom_sf"/>
</dbReference>
<dbReference type="Pfam" id="PF01370">
    <property type="entry name" value="Epimerase"/>
    <property type="match status" value="1"/>
</dbReference>
<evidence type="ECO:0000313" key="5">
    <source>
        <dbReference type="Proteomes" id="UP000887569"/>
    </source>
</evidence>
<feature type="compositionally biased region" description="Polar residues" evidence="3">
    <location>
        <begin position="148"/>
        <end position="157"/>
    </location>
</feature>
<dbReference type="PANTHER" id="PTHR10366">
    <property type="entry name" value="NAD DEPENDENT EPIMERASE/DEHYDRATASE"/>
    <property type="match status" value="1"/>
</dbReference>
<protein>
    <submittedName>
        <fullName evidence="6 7">NAD-dependent epimerase/dehydratase domain-containing protein</fullName>
    </submittedName>
</protein>
<dbReference type="FunFam" id="3.40.50.720:FF:000336">
    <property type="entry name" value="Aldehyde reductase"/>
    <property type="match status" value="1"/>
</dbReference>
<dbReference type="InterPro" id="IPR050425">
    <property type="entry name" value="NAD(P)_dehydrat-like"/>
</dbReference>
<name>A0A914ZJ47_PARUN</name>
<feature type="domain" description="NAD-dependent epimerase/dehydratase" evidence="4">
    <location>
        <begin position="10"/>
        <end position="245"/>
    </location>
</feature>
<keyword evidence="5" id="KW-1185">Reference proteome</keyword>
<feature type="region of interest" description="Disordered" evidence="3">
    <location>
        <begin position="133"/>
        <end position="157"/>
    </location>
</feature>